<comment type="caution">
    <text evidence="1">The sequence shown here is derived from an EMBL/GenBank/DDBJ whole genome shotgun (WGS) entry which is preliminary data.</text>
</comment>
<accession>A0ACB9YRU4</accession>
<keyword evidence="2" id="KW-1185">Reference proteome</keyword>
<protein>
    <submittedName>
        <fullName evidence="1">Glucose-methanol-choline oxidoreductase</fullName>
    </submittedName>
</protein>
<proteinExistence type="predicted"/>
<gene>
    <name evidence="1" type="ORF">F4820DRAFT_40909</name>
</gene>
<evidence type="ECO:0000313" key="1">
    <source>
        <dbReference type="EMBL" id="KAI4861927.1"/>
    </source>
</evidence>
<organism evidence="1 2">
    <name type="scientific">Hypoxylon rubiginosum</name>
    <dbReference type="NCBI Taxonomy" id="110542"/>
    <lineage>
        <taxon>Eukaryota</taxon>
        <taxon>Fungi</taxon>
        <taxon>Dikarya</taxon>
        <taxon>Ascomycota</taxon>
        <taxon>Pezizomycotina</taxon>
        <taxon>Sordariomycetes</taxon>
        <taxon>Xylariomycetidae</taxon>
        <taxon>Xylariales</taxon>
        <taxon>Hypoxylaceae</taxon>
        <taxon>Hypoxylon</taxon>
    </lineage>
</organism>
<dbReference type="EMBL" id="MU393538">
    <property type="protein sequence ID" value="KAI4861927.1"/>
    <property type="molecule type" value="Genomic_DNA"/>
</dbReference>
<evidence type="ECO:0000313" key="2">
    <source>
        <dbReference type="Proteomes" id="UP001497700"/>
    </source>
</evidence>
<dbReference type="Proteomes" id="UP001497700">
    <property type="component" value="Unassembled WGS sequence"/>
</dbReference>
<reference evidence="1 2" key="1">
    <citation type="journal article" date="2022" name="New Phytol.">
        <title>Ecological generalism drives hyperdiversity of secondary metabolite gene clusters in xylarialean endophytes.</title>
        <authorList>
            <person name="Franco M.E.E."/>
            <person name="Wisecaver J.H."/>
            <person name="Arnold A.E."/>
            <person name="Ju Y.M."/>
            <person name="Slot J.C."/>
            <person name="Ahrendt S."/>
            <person name="Moore L.P."/>
            <person name="Eastman K.E."/>
            <person name="Scott K."/>
            <person name="Konkel Z."/>
            <person name="Mondo S.J."/>
            <person name="Kuo A."/>
            <person name="Hayes R.D."/>
            <person name="Haridas S."/>
            <person name="Andreopoulos B."/>
            <person name="Riley R."/>
            <person name="LaButti K."/>
            <person name="Pangilinan J."/>
            <person name="Lipzen A."/>
            <person name="Amirebrahimi M."/>
            <person name="Yan J."/>
            <person name="Adam C."/>
            <person name="Keymanesh K."/>
            <person name="Ng V."/>
            <person name="Louie K."/>
            <person name="Northen T."/>
            <person name="Drula E."/>
            <person name="Henrissat B."/>
            <person name="Hsieh H.M."/>
            <person name="Youens-Clark K."/>
            <person name="Lutzoni F."/>
            <person name="Miadlikowska J."/>
            <person name="Eastwood D.C."/>
            <person name="Hamelin R.C."/>
            <person name="Grigoriev I.V."/>
            <person name="U'Ren J.M."/>
        </authorList>
    </citation>
    <scope>NUCLEOTIDE SEQUENCE [LARGE SCALE GENOMIC DNA]</scope>
    <source>
        <strain evidence="1 2">CBS 119005</strain>
    </source>
</reference>
<name>A0ACB9YRU4_9PEZI</name>
<sequence length="130" mass="13669">MTSGVYEFIVVGGGTAGIVIDTVQKERGYAANAYYLLLKDRKNLEVVTNAVVEKILSDHGSQPPKAIGVQYRHEAHTKTALVSKEVVAAGSLQSPKLLEVSSVGNAGILQPLGTGVVKELKGVGENLHSS</sequence>